<feature type="compositionally biased region" description="Polar residues" evidence="9">
    <location>
        <begin position="113"/>
        <end position="130"/>
    </location>
</feature>
<keyword evidence="8 10" id="KW-0472">Membrane</keyword>
<feature type="transmembrane region" description="Helical" evidence="10">
    <location>
        <begin position="221"/>
        <end position="243"/>
    </location>
</feature>
<name>A0A292PM91_9PEZI</name>
<feature type="domain" description="T-SNARE coiled-coil homology" evidence="11">
    <location>
        <begin position="152"/>
        <end position="214"/>
    </location>
</feature>
<dbReference type="PROSITE" id="PS50192">
    <property type="entry name" value="T_SNARE"/>
    <property type="match status" value="1"/>
</dbReference>
<dbReference type="GO" id="GO:0048193">
    <property type="term" value="P:Golgi vesicle transport"/>
    <property type="evidence" value="ECO:0007669"/>
    <property type="project" value="InterPro"/>
</dbReference>
<accession>A0A292PM91</accession>
<evidence type="ECO:0000313" key="13">
    <source>
        <dbReference type="Proteomes" id="UP001412239"/>
    </source>
</evidence>
<comment type="similarity">
    <text evidence="2">Belongs to the syntaxin family.</text>
</comment>
<evidence type="ECO:0000256" key="6">
    <source>
        <dbReference type="ARBA" id="ARBA00022989"/>
    </source>
</evidence>
<organism evidence="12 13">
    <name type="scientific">Tuber aestivum</name>
    <name type="common">summer truffle</name>
    <dbReference type="NCBI Taxonomy" id="59557"/>
    <lineage>
        <taxon>Eukaryota</taxon>
        <taxon>Fungi</taxon>
        <taxon>Dikarya</taxon>
        <taxon>Ascomycota</taxon>
        <taxon>Pezizomycotina</taxon>
        <taxon>Pezizomycetes</taxon>
        <taxon>Pezizales</taxon>
        <taxon>Tuberaceae</taxon>
        <taxon>Tuber</taxon>
    </lineage>
</organism>
<evidence type="ECO:0000256" key="10">
    <source>
        <dbReference type="SAM" id="Phobius"/>
    </source>
</evidence>
<dbReference type="SUPFAM" id="SSF47661">
    <property type="entry name" value="t-snare proteins"/>
    <property type="match status" value="1"/>
</dbReference>
<sequence length="244" mass="27383">MMSSTADTDPFIQFQNELSNLLESARTSFSSYLRIRALHAPTAAPSPELLSSQAELITLLDEISTDLSDLHATVRQMEADPYKFGLDVPEVVRRRRFVEEVEGEVGDMREELNTTPSPSSRQNAETTATATMDDGRDEEGGGWSGYEMQYQQEIMHDQDEMLEGVSRTVVGLREQANVMNRELEEQTEMLGAMDGDVDRVEHKLKKGVRDLNTFIRKNEDTASSCCIATLIVVLIFLLFLVVVL</sequence>
<keyword evidence="4 10" id="KW-0812">Transmembrane</keyword>
<comment type="subcellular location">
    <subcellularLocation>
        <location evidence="1">Golgi apparatus membrane</location>
        <topology evidence="1">Single-pass type IV membrane protein</topology>
    </subcellularLocation>
</comment>
<dbReference type="AlphaFoldDB" id="A0A292PM91"/>
<evidence type="ECO:0000256" key="5">
    <source>
        <dbReference type="ARBA" id="ARBA00022927"/>
    </source>
</evidence>
<evidence type="ECO:0000256" key="1">
    <source>
        <dbReference type="ARBA" id="ARBA00004409"/>
    </source>
</evidence>
<feature type="region of interest" description="Disordered" evidence="9">
    <location>
        <begin position="106"/>
        <end position="144"/>
    </location>
</feature>
<evidence type="ECO:0000259" key="11">
    <source>
        <dbReference type="PROSITE" id="PS50192"/>
    </source>
</evidence>
<evidence type="ECO:0000313" key="12">
    <source>
        <dbReference type="EMBL" id="CUS07600.1"/>
    </source>
</evidence>
<dbReference type="SUPFAM" id="SSF58038">
    <property type="entry name" value="SNARE fusion complex"/>
    <property type="match status" value="1"/>
</dbReference>
<keyword evidence="3" id="KW-0813">Transport</keyword>
<dbReference type="GO" id="GO:0000139">
    <property type="term" value="C:Golgi membrane"/>
    <property type="evidence" value="ECO:0007669"/>
    <property type="project" value="UniProtKB-SubCell"/>
</dbReference>
<dbReference type="Pfam" id="PF09177">
    <property type="entry name" value="STX6_10_61_N"/>
    <property type="match status" value="1"/>
</dbReference>
<keyword evidence="6 10" id="KW-1133">Transmembrane helix</keyword>
<dbReference type="PANTHER" id="PTHR12791">
    <property type="entry name" value="GOLGI SNARE BET1-RELATED"/>
    <property type="match status" value="1"/>
</dbReference>
<keyword evidence="5" id="KW-0653">Protein transport</keyword>
<evidence type="ECO:0000256" key="2">
    <source>
        <dbReference type="ARBA" id="ARBA00009063"/>
    </source>
</evidence>
<dbReference type="CDD" id="cd15851">
    <property type="entry name" value="SNARE_Syntaxin6"/>
    <property type="match status" value="1"/>
</dbReference>
<protein>
    <recommendedName>
        <fullName evidence="11">t-SNARE coiled-coil homology domain-containing protein</fullName>
    </recommendedName>
</protein>
<dbReference type="InterPro" id="IPR010989">
    <property type="entry name" value="SNARE"/>
</dbReference>
<dbReference type="InterPro" id="IPR000727">
    <property type="entry name" value="T_SNARE_dom"/>
</dbReference>
<keyword evidence="7" id="KW-0333">Golgi apparatus</keyword>
<dbReference type="CDD" id="cd21444">
    <property type="entry name" value="SNARE_NTD_Tlg1p-like"/>
    <property type="match status" value="1"/>
</dbReference>
<dbReference type="Proteomes" id="UP001412239">
    <property type="component" value="Unassembled WGS sequence"/>
</dbReference>
<evidence type="ECO:0000256" key="4">
    <source>
        <dbReference type="ARBA" id="ARBA00022692"/>
    </source>
</evidence>
<dbReference type="Gene3D" id="1.20.58.90">
    <property type="match status" value="1"/>
</dbReference>
<reference evidence="12" key="1">
    <citation type="submission" date="2015-10" db="EMBL/GenBank/DDBJ databases">
        <authorList>
            <person name="Regsiter A."/>
            <person name="william w."/>
        </authorList>
    </citation>
    <scope>NUCLEOTIDE SEQUENCE</scope>
    <source>
        <strain evidence="12">Montdore</strain>
    </source>
</reference>
<proteinExistence type="inferred from homology"/>
<gene>
    <name evidence="12" type="ORF">GSTUAT00008316001</name>
</gene>
<evidence type="ECO:0000256" key="7">
    <source>
        <dbReference type="ARBA" id="ARBA00023034"/>
    </source>
</evidence>
<dbReference type="InterPro" id="IPR048036">
    <property type="entry name" value="Tlg1p-like_N"/>
</dbReference>
<dbReference type="EMBL" id="LN891193">
    <property type="protein sequence ID" value="CUS07600.1"/>
    <property type="molecule type" value="Genomic_DNA"/>
</dbReference>
<dbReference type="Pfam" id="PF05739">
    <property type="entry name" value="SNARE"/>
    <property type="match status" value="1"/>
</dbReference>
<evidence type="ECO:0000256" key="9">
    <source>
        <dbReference type="SAM" id="MobiDB-lite"/>
    </source>
</evidence>
<evidence type="ECO:0000256" key="8">
    <source>
        <dbReference type="ARBA" id="ARBA00023136"/>
    </source>
</evidence>
<keyword evidence="13" id="KW-1185">Reference proteome</keyword>
<dbReference type="SMART" id="SM00397">
    <property type="entry name" value="t_SNARE"/>
    <property type="match status" value="1"/>
</dbReference>
<dbReference type="InterPro" id="IPR015260">
    <property type="entry name" value="Syntaxin-6/10/61_N"/>
</dbReference>
<dbReference type="GO" id="GO:0015031">
    <property type="term" value="P:protein transport"/>
    <property type="evidence" value="ECO:0007669"/>
    <property type="project" value="UniProtKB-KW"/>
</dbReference>
<dbReference type="Gene3D" id="1.20.5.110">
    <property type="match status" value="1"/>
</dbReference>
<evidence type="ECO:0000256" key="3">
    <source>
        <dbReference type="ARBA" id="ARBA00022448"/>
    </source>
</evidence>